<dbReference type="GO" id="GO:0015074">
    <property type="term" value="P:DNA integration"/>
    <property type="evidence" value="ECO:0007669"/>
    <property type="project" value="InterPro"/>
</dbReference>
<feature type="region of interest" description="Disordered" evidence="17">
    <location>
        <begin position="1"/>
        <end position="51"/>
    </location>
</feature>
<dbReference type="CDD" id="cd01647">
    <property type="entry name" value="RT_LTR"/>
    <property type="match status" value="1"/>
</dbReference>
<dbReference type="SUPFAM" id="SSF53098">
    <property type="entry name" value="Ribonuclease H-like"/>
    <property type="match status" value="1"/>
</dbReference>
<feature type="compositionally biased region" description="Basic residues" evidence="17">
    <location>
        <begin position="239"/>
        <end position="249"/>
    </location>
</feature>
<keyword evidence="11" id="KW-0378">Hydrolase</keyword>
<dbReference type="InParanoid" id="B4UN02"/>
<keyword evidence="10" id="KW-0255">Endonuclease</keyword>
<feature type="domain" description="Integrase catalytic" evidence="19">
    <location>
        <begin position="1117"/>
        <end position="1291"/>
    </location>
</feature>
<evidence type="ECO:0000256" key="5">
    <source>
        <dbReference type="ARBA" id="ARBA00022490"/>
    </source>
</evidence>
<keyword evidence="14" id="KW-0539">Nucleus</keyword>
<dbReference type="SUPFAM" id="SSF50630">
    <property type="entry name" value="Acid proteases"/>
    <property type="match status" value="1"/>
</dbReference>
<dbReference type="GO" id="GO:0006508">
    <property type="term" value="P:proteolysis"/>
    <property type="evidence" value="ECO:0007669"/>
    <property type="project" value="InterPro"/>
</dbReference>
<dbReference type="FunFam" id="1.10.340.70:FF:000001">
    <property type="entry name" value="Retrovirus-related Pol polyprotein from transposon gypsy-like Protein"/>
    <property type="match status" value="1"/>
</dbReference>
<dbReference type="SUPFAM" id="SSF56672">
    <property type="entry name" value="DNA/RNA polymerases"/>
    <property type="match status" value="1"/>
</dbReference>
<evidence type="ECO:0000256" key="13">
    <source>
        <dbReference type="ARBA" id="ARBA00022918"/>
    </source>
</evidence>
<protein>
    <recommendedName>
        <fullName evidence="4">RNA-directed DNA polymerase</fullName>
        <ecNumber evidence="4">2.7.7.49</ecNumber>
    </recommendedName>
</protein>
<dbReference type="Gene3D" id="1.10.340.70">
    <property type="match status" value="1"/>
</dbReference>
<dbReference type="Pfam" id="PF17917">
    <property type="entry name" value="RT_RNaseH"/>
    <property type="match status" value="1"/>
</dbReference>
<dbReference type="InterPro" id="IPR012337">
    <property type="entry name" value="RNaseH-like_sf"/>
</dbReference>
<evidence type="ECO:0000256" key="9">
    <source>
        <dbReference type="ARBA" id="ARBA00022750"/>
    </source>
</evidence>
<feature type="domain" description="Reverse transcriptase" evidence="18">
    <location>
        <begin position="541"/>
        <end position="720"/>
    </location>
</feature>
<dbReference type="CDD" id="cd09274">
    <property type="entry name" value="RNase_HI_RT_Ty3"/>
    <property type="match status" value="1"/>
</dbReference>
<keyword evidence="9" id="KW-0645">Protease</keyword>
<dbReference type="InterPro" id="IPR001584">
    <property type="entry name" value="Integrase_cat-core"/>
</dbReference>
<evidence type="ECO:0000256" key="12">
    <source>
        <dbReference type="ARBA" id="ARBA00022884"/>
    </source>
</evidence>
<evidence type="ECO:0000313" key="21">
    <source>
        <dbReference type="Proteomes" id="UP000002428"/>
    </source>
</evidence>
<evidence type="ECO:0000313" key="20">
    <source>
        <dbReference type="EMBL" id="CAR58026.1"/>
    </source>
</evidence>
<dbReference type="Pfam" id="PF00078">
    <property type="entry name" value="RVT_1"/>
    <property type="match status" value="1"/>
</dbReference>
<dbReference type="GO" id="GO:0003723">
    <property type="term" value="F:RNA binding"/>
    <property type="evidence" value="ECO:0007669"/>
    <property type="project" value="UniProtKB-KW"/>
</dbReference>
<feature type="compositionally biased region" description="Low complexity" evidence="17">
    <location>
        <begin position="250"/>
        <end position="261"/>
    </location>
</feature>
<keyword evidence="7" id="KW-0548">Nucleotidyltransferase</keyword>
<dbReference type="PROSITE" id="PS50878">
    <property type="entry name" value="RT_POL"/>
    <property type="match status" value="1"/>
</dbReference>
<dbReference type="Gene3D" id="3.10.10.10">
    <property type="entry name" value="HIV Type 1 Reverse Transcriptase, subunit A, domain 1"/>
    <property type="match status" value="1"/>
</dbReference>
<dbReference type="InterPro" id="IPR021109">
    <property type="entry name" value="Peptidase_aspartic_dom_sf"/>
</dbReference>
<evidence type="ECO:0000259" key="18">
    <source>
        <dbReference type="PROSITE" id="PS50878"/>
    </source>
</evidence>
<evidence type="ECO:0000256" key="1">
    <source>
        <dbReference type="ARBA" id="ARBA00000077"/>
    </source>
</evidence>
<dbReference type="FunFam" id="3.30.70.270:FF:000020">
    <property type="entry name" value="Transposon Tf2-6 polyprotein-like Protein"/>
    <property type="match status" value="1"/>
</dbReference>
<evidence type="ECO:0000256" key="11">
    <source>
        <dbReference type="ARBA" id="ARBA00022801"/>
    </source>
</evidence>
<accession>B4UN02</accession>
<dbReference type="GO" id="GO:0005737">
    <property type="term" value="C:cytoplasm"/>
    <property type="evidence" value="ECO:0007669"/>
    <property type="project" value="UniProtKB-SubCell"/>
</dbReference>
<evidence type="ECO:0000256" key="8">
    <source>
        <dbReference type="ARBA" id="ARBA00022722"/>
    </source>
</evidence>
<dbReference type="Gene3D" id="3.30.420.10">
    <property type="entry name" value="Ribonuclease H-like superfamily/Ribonuclease H"/>
    <property type="match status" value="1"/>
</dbReference>
<evidence type="ECO:0000256" key="7">
    <source>
        <dbReference type="ARBA" id="ARBA00022695"/>
    </source>
</evidence>
<dbReference type="CDD" id="cd00303">
    <property type="entry name" value="retropepsin_like"/>
    <property type="match status" value="1"/>
</dbReference>
<evidence type="ECO:0000256" key="2">
    <source>
        <dbReference type="ARBA" id="ARBA00004123"/>
    </source>
</evidence>
<dbReference type="GO" id="GO:0004523">
    <property type="term" value="F:RNA-DNA hybrid ribonuclease activity"/>
    <property type="evidence" value="ECO:0007669"/>
    <property type="project" value="UniProtKB-EC"/>
</dbReference>
<dbReference type="InterPro" id="IPR036397">
    <property type="entry name" value="RNaseH_sf"/>
</dbReference>
<keyword evidence="13" id="KW-0695">RNA-directed DNA polymerase</keyword>
<evidence type="ECO:0000256" key="4">
    <source>
        <dbReference type="ARBA" id="ARBA00012493"/>
    </source>
</evidence>
<feature type="region of interest" description="Disordered" evidence="17">
    <location>
        <begin position="239"/>
        <end position="279"/>
    </location>
</feature>
<evidence type="ECO:0000256" key="16">
    <source>
        <dbReference type="ARBA" id="ARBA00025615"/>
    </source>
</evidence>
<dbReference type="PROSITE" id="PS00141">
    <property type="entry name" value="ASP_PROTEASE"/>
    <property type="match status" value="1"/>
</dbReference>
<comment type="function">
    <text evidence="15">Reverse transcriptase/ribonuclease H (RT) is a multifunctional enzyme that catalyzes the conversion of the retro-elements RNA genome into dsDNA within the VLP. The enzyme displays a DNA polymerase activity that can copy either DNA or RNA templates, and a ribonuclease H (RNase H) activity that cleaves the RNA strand of RNA-DNA heteroduplexes during plus-strand synthesis and hydrolyzes RNA primers. The conversion leads to a linear dsDNA copy of the retrotransposon that includes long terminal repeats (LTRs) at both ends.</text>
</comment>
<sequence length="1504" mass="174572">MVAPASNRNTRPAEEPERTSRPAEEPERTTRPSETPDSDYDSSLDLYPPDSDLLEEESKLRHYLKDEVEHLTKKIARSNARRKEWLTDMRGAVRKFRTLPDKVLINNIRRATDDDIKYDLTKIREDLPSRITIKTFLKAIDNHYERSSKETVRHVNLIDRPKFITAASLRRARDAFENICDEENMTCAIYATKHYLPPRIERQIDDLHWPSPSTILDELDNEIEKRKAKEKYFKSNKYKNKFNKRRYNPKRFNNNRRNNNSSGGGFSSNKNTKKLTNPSQQRYTNFYINSLSVVEDGPHISPSQQIAILKHQLLQYDYENKQPINRFEIPIKFCLNKQKTHTCLLDTGASTNLIRSDILAGFSNIKYETITPIKLTVATGEHRYLKHKVQLSFTLSGQQHQQHFYVVPTKLKPSIILGAPFINNNPQLFIKILQQGNDSRSTTKATIAETTRGLDHDLRNPINEKYLLWVTTSDVSTTELPKELQDRYADLIVDDLPPTSTTTTVKHEIELVPGTAPIAKRAYRLSPVKRAELEQQIKELISSGRISPSDSPFAAPVLFVKKKDGSSRLCVDYRGLNNATVKSKFPLPLIEDVLDSLHGAKIFSKLDLISGYHQVSVNEPDRYKTSFITHEGQYQWNVMPFGLTNAPATFQRLMNAVLRPYISKFCVVYLDDILIYSKTREEHLHHISQVLDKLRKHSLYPKKSKCHFMLTQVQFLGHVINANGISTDPEKINAIKQWPILRNYKDAQRFLGLANYYRRFIKNFSKMASPLYEFAAKKNTKWTTECHNAFISLKDALISAPILIAFDPKSPYQLTMTVDASDNCIGATLEYKDGRKPKGVIAYLSHKLHSYETRWHIRDKELYAIVFALKKWTHYVQGSHVIIYTDHKTNVNLNRLALLSPRLARWAEVLANYDFEIKYIPGPRNHADILSRPPGEPEITDSTDNDLIEIDSDHTDVNNKQGNSPETQHLAKVFFDPRPIKDLKNVTIETINAEVLKDPYYENIAQYIRDPNRPIPSKYFELVRRFRYFGDILVYQDKQDYVVYRVCIPKTLVHEIIREHHDTPLFGHRGADTTYKHLLKGFYWPNMLDSIKQYIKRCPECRKGKHPTTHPYGPLHSHPIPNQRWSEISIDFIDAFKTSGDNKYDRILTIVDNFTKMAHFIPCRKKDFTAEMLTDIFIQNIIKLHGRPLRILSDNDVLYTATAWTAVMNRLQIHRDYTTVASSSSNSFAERTNRTIEEILNTLVAHSPTKWSTYLPLAEFAYNNSYQATIDTTPFFANQGYHPLAINYYMPMQGDNAPYKLTDHPTIDEHQEAQEALYLKIKQKIADQNAAKALKNNVNYQTHAYQPGDQVVVHQSVYKPPKRDEYNQLKQISKKPHYVWYGPFTIKAKKTDQTYLVRTHNRLDGNLKEFHIRHMRPYYKKLLPKRNVPPIDTAKADSVAHESTNVINVDWKHNDWRMAAQWAHCEPWDYSIYDQKDKPLLSHLEQRMDMFDTTISLKQALARL</sequence>
<dbReference type="InterPro" id="IPR043128">
    <property type="entry name" value="Rev_trsase/Diguanyl_cyclase"/>
</dbReference>
<dbReference type="Pfam" id="PF17921">
    <property type="entry name" value="Integrase_H2C2"/>
    <property type="match status" value="1"/>
</dbReference>
<proteinExistence type="predicted"/>
<evidence type="ECO:0000256" key="17">
    <source>
        <dbReference type="SAM" id="MobiDB-lite"/>
    </source>
</evidence>
<keyword evidence="9" id="KW-0064">Aspartyl protease</keyword>
<dbReference type="InterPro" id="IPR001969">
    <property type="entry name" value="Aspartic_peptidase_AS"/>
</dbReference>
<keyword evidence="12" id="KW-0694">RNA-binding</keyword>
<dbReference type="STRING" id="284593.B4UN02"/>
<comment type="subcellular location">
    <subcellularLocation>
        <location evidence="3">Cytoplasm</location>
    </subcellularLocation>
    <subcellularLocation>
        <location evidence="2">Nucleus</location>
    </subcellularLocation>
</comment>
<comment type="function">
    <text evidence="16">Integrase (IN) targets the VLP to the nucleus, where a subparticle preintegration complex (PIC) containing at least integrase and the newly synthesized dsDNA copy of the retrotransposon must transit the nuclear membrane. Once in the nucleus, integrase performs the integration of the dsDNA into the host genome.</text>
</comment>
<evidence type="ECO:0000256" key="6">
    <source>
        <dbReference type="ARBA" id="ARBA00022679"/>
    </source>
</evidence>
<dbReference type="EC" id="2.7.7.49" evidence="4"/>
<reference evidence="20 21" key="1">
    <citation type="journal article" date="2004" name="Nature">
        <title>Genome evolution in yeasts.</title>
        <authorList>
            <consortium name="Genolevures"/>
            <person name="Dujon B."/>
            <person name="Sherman D."/>
            <person name="Fischer G."/>
            <person name="Durrens P."/>
            <person name="Casaregola S."/>
            <person name="Lafontaine I."/>
            <person name="de Montigny J."/>
            <person name="Marck C."/>
            <person name="Neuveglise C."/>
            <person name="Talla E."/>
            <person name="Goffard N."/>
            <person name="Frangeul L."/>
            <person name="Aigle M."/>
            <person name="Anthouard V."/>
            <person name="Babour A."/>
            <person name="Barbe V."/>
            <person name="Barnay S."/>
            <person name="Blanchin S."/>
            <person name="Beckerich J.M."/>
            <person name="Beyne E."/>
            <person name="Bleykasten C."/>
            <person name="Boisrame A."/>
            <person name="Boyer J."/>
            <person name="Cattolico L."/>
            <person name="Confanioleri F."/>
            <person name="de Daruvar A."/>
            <person name="Despons L."/>
            <person name="Fabre E."/>
            <person name="Fairhead C."/>
            <person name="Ferry-Dumazet H."/>
            <person name="Groppi A."/>
            <person name="Hantraye F."/>
            <person name="Hennequin C."/>
            <person name="Jauniaux N."/>
            <person name="Joyet P."/>
            <person name="Kachouri R."/>
            <person name="Kerrest A."/>
            <person name="Koszul R."/>
            <person name="Lemaire M."/>
            <person name="Lesur I."/>
            <person name="Ma L."/>
            <person name="Muller H."/>
            <person name="Nicaud J.M."/>
            <person name="Nikolski M."/>
            <person name="Oztas S."/>
            <person name="Ozier-Kalogeropoulos O."/>
            <person name="Pellenz S."/>
            <person name="Potier S."/>
            <person name="Richard G.F."/>
            <person name="Straub M.L."/>
            <person name="Suleau A."/>
            <person name="Swennene D."/>
            <person name="Tekaia F."/>
            <person name="Wesolowski-Louvel M."/>
            <person name="Westhof E."/>
            <person name="Wirth B."/>
            <person name="Zeniou-Meyer M."/>
            <person name="Zivanovic I."/>
            <person name="Bolotin-Fukuhara M."/>
            <person name="Thierry A."/>
            <person name="Bouchier C."/>
            <person name="Caudron B."/>
            <person name="Scarpelli C."/>
            <person name="Gaillardin C."/>
            <person name="Weissenbach J."/>
            <person name="Wincker P."/>
            <person name="Souciet J.L."/>
        </authorList>
    </citation>
    <scope>NUCLEOTIDE SEQUENCE [LARGE SCALE GENOMIC DNA]</scope>
    <source>
        <strain evidence="21">ATCC 2001 / BCRC 20586 / JCM 3761 / NBRC 0622 / NRRL Y-65 / CBS 138</strain>
    </source>
</reference>
<dbReference type="InterPro" id="IPR000477">
    <property type="entry name" value="RT_dom"/>
</dbReference>
<dbReference type="Gene3D" id="2.40.70.10">
    <property type="entry name" value="Acid Proteases"/>
    <property type="match status" value="1"/>
</dbReference>
<feature type="compositionally biased region" description="Basic and acidic residues" evidence="17">
    <location>
        <begin position="11"/>
        <end position="31"/>
    </location>
</feature>
<dbReference type="GO" id="GO:0003964">
    <property type="term" value="F:RNA-directed DNA polymerase activity"/>
    <property type="evidence" value="ECO:0007669"/>
    <property type="project" value="UniProtKB-KW"/>
</dbReference>
<keyword evidence="21" id="KW-1185">Reference proteome</keyword>
<dbReference type="Proteomes" id="UP000002428">
    <property type="component" value="Chromosome G"/>
</dbReference>
<keyword evidence="5" id="KW-0963">Cytoplasm</keyword>
<dbReference type="FunCoup" id="B4UN02">
    <property type="interactions" value="29"/>
</dbReference>
<dbReference type="GO" id="GO:0004190">
    <property type="term" value="F:aspartic-type endopeptidase activity"/>
    <property type="evidence" value="ECO:0007669"/>
    <property type="project" value="UniProtKB-KW"/>
</dbReference>
<dbReference type="InterPro" id="IPR041588">
    <property type="entry name" value="Integrase_H2C2"/>
</dbReference>
<keyword evidence="8" id="KW-0540">Nuclease</keyword>
<name>B4UN02_CANGA</name>
<dbReference type="eggNOG" id="KOG0017">
    <property type="taxonomic scope" value="Eukaryota"/>
</dbReference>
<dbReference type="InterPro" id="IPR041373">
    <property type="entry name" value="RT_RNaseH"/>
</dbReference>
<dbReference type="PROSITE" id="PS50994">
    <property type="entry name" value="INTEGRASE"/>
    <property type="match status" value="1"/>
</dbReference>
<gene>
    <name evidence="20" type="ORF">CAGL0G07183g2</name>
</gene>
<dbReference type="GO" id="GO:0005634">
    <property type="term" value="C:nucleus"/>
    <property type="evidence" value="ECO:0007669"/>
    <property type="project" value="UniProtKB-SubCell"/>
</dbReference>
<dbReference type="HOGENOM" id="CLU_000384_38_1_1"/>
<dbReference type="InterPro" id="IPR043502">
    <property type="entry name" value="DNA/RNA_pol_sf"/>
</dbReference>
<dbReference type="InterPro" id="IPR050951">
    <property type="entry name" value="Retrovirus_Pol_polyprotein"/>
</dbReference>
<organism evidence="20 21">
    <name type="scientific">Candida glabrata (strain ATCC 2001 / BCRC 20586 / JCM 3761 / NBRC 0622 / NRRL Y-65 / CBS 138)</name>
    <name type="common">Yeast</name>
    <name type="synonym">Nakaseomyces glabratus</name>
    <dbReference type="NCBI Taxonomy" id="284593"/>
    <lineage>
        <taxon>Eukaryota</taxon>
        <taxon>Fungi</taxon>
        <taxon>Dikarya</taxon>
        <taxon>Ascomycota</taxon>
        <taxon>Saccharomycotina</taxon>
        <taxon>Saccharomycetes</taxon>
        <taxon>Saccharomycetales</taxon>
        <taxon>Saccharomycetaceae</taxon>
        <taxon>Nakaseomyces</taxon>
    </lineage>
</organism>
<evidence type="ECO:0000256" key="10">
    <source>
        <dbReference type="ARBA" id="ARBA00022759"/>
    </source>
</evidence>
<dbReference type="EMBL" id="CR380953">
    <property type="protein sequence ID" value="CAR58026.1"/>
    <property type="molecule type" value="Genomic_DNA"/>
</dbReference>
<evidence type="ECO:0000256" key="15">
    <source>
        <dbReference type="ARBA" id="ARBA00025590"/>
    </source>
</evidence>
<evidence type="ECO:0000259" key="19">
    <source>
        <dbReference type="PROSITE" id="PS50994"/>
    </source>
</evidence>
<evidence type="ECO:0000256" key="14">
    <source>
        <dbReference type="ARBA" id="ARBA00023242"/>
    </source>
</evidence>
<comment type="catalytic activity">
    <reaction evidence="1">
        <text>Endonucleolytic cleavage to 5'-phosphomonoester.</text>
        <dbReference type="EC" id="3.1.26.4"/>
    </reaction>
</comment>
<dbReference type="PANTHER" id="PTHR37984:SF5">
    <property type="entry name" value="PROTEIN NYNRIN-LIKE"/>
    <property type="match status" value="1"/>
</dbReference>
<dbReference type="PANTHER" id="PTHR37984">
    <property type="entry name" value="PROTEIN CBG26694"/>
    <property type="match status" value="1"/>
</dbReference>
<dbReference type="Gene3D" id="3.30.70.270">
    <property type="match status" value="2"/>
</dbReference>
<keyword evidence="6" id="KW-0808">Transferase</keyword>
<evidence type="ECO:0000256" key="3">
    <source>
        <dbReference type="ARBA" id="ARBA00004496"/>
    </source>
</evidence>